<dbReference type="EMBL" id="VAFM01000002">
    <property type="protein sequence ID" value="TKW60777.1"/>
    <property type="molecule type" value="Genomic_DNA"/>
</dbReference>
<accession>A0A6N4R9J8</accession>
<dbReference type="InterPro" id="IPR003798">
    <property type="entry name" value="DNA_recombination_RmuC"/>
</dbReference>
<dbReference type="GO" id="GO:0006310">
    <property type="term" value="P:DNA recombination"/>
    <property type="evidence" value="ECO:0007669"/>
    <property type="project" value="UniProtKB-KW"/>
</dbReference>
<dbReference type="AlphaFoldDB" id="A0A6N4R9J8"/>
<gene>
    <name evidence="6" type="ORF">DI628_07760</name>
</gene>
<evidence type="ECO:0000313" key="7">
    <source>
        <dbReference type="Proteomes" id="UP000320948"/>
    </source>
</evidence>
<evidence type="ECO:0000256" key="1">
    <source>
        <dbReference type="ARBA" id="ARBA00003416"/>
    </source>
</evidence>
<organism evidence="6 7">
    <name type="scientific">Blastochloris viridis</name>
    <name type="common">Rhodopseudomonas viridis</name>
    <dbReference type="NCBI Taxonomy" id="1079"/>
    <lineage>
        <taxon>Bacteria</taxon>
        <taxon>Pseudomonadati</taxon>
        <taxon>Pseudomonadota</taxon>
        <taxon>Alphaproteobacteria</taxon>
        <taxon>Hyphomicrobiales</taxon>
        <taxon>Blastochloridaceae</taxon>
        <taxon>Blastochloris</taxon>
    </lineage>
</organism>
<comment type="caution">
    <text evidence="6">The sequence shown here is derived from an EMBL/GenBank/DDBJ whole genome shotgun (WGS) entry which is preliminary data.</text>
</comment>
<evidence type="ECO:0000256" key="2">
    <source>
        <dbReference type="ARBA" id="ARBA00009840"/>
    </source>
</evidence>
<dbReference type="PANTHER" id="PTHR30563:SF0">
    <property type="entry name" value="DNA RECOMBINATION PROTEIN RMUC"/>
    <property type="match status" value="1"/>
</dbReference>
<proteinExistence type="inferred from homology"/>
<sequence length="393" mass="43643">MTTILFALATFMLGLTAGAIAMHLFQKKSHQAATENLQNAFNALAAQALAQNNQQFLQLAQEKLAQSQQASAQELTAKQGLIDQRLATIQTEVTAKLEKVTTLVTEIDKNRHASFTSLQQQIGNTGEQLKSLQTTTADLKSALTNSRTRGQWGERMAEDVLRLAGLQPDINYRKQSSIMGTEGTRGRPDYTFLLPGNRVIHMDVKFPLDNYLAYLNAETEAAQAAATRQFITDVKTRLRETNARDYRNGLNQGGEQALDYLLIFIPNEQVYAFLLENAPNLLDEALGQKIILTSPTTLLAVLAVVNQAAQHFRLQQQAAGIHEILNGIRLQWDNYVGVMAKMGEKLDDAQKQFQLLTTTRTNQLERQFAKLDTLDTADQPTLLGKTEPSSLLQ</sequence>
<comment type="similarity">
    <text evidence="2">Belongs to the RmuC family.</text>
</comment>
<comment type="function">
    <text evidence="1">Involved in DNA recombination.</text>
</comment>
<name>A0A6N4R9J8_BLAVI</name>
<evidence type="ECO:0000256" key="3">
    <source>
        <dbReference type="ARBA" id="ARBA00021840"/>
    </source>
</evidence>
<keyword evidence="4" id="KW-0175">Coiled coil</keyword>
<dbReference type="Pfam" id="PF02646">
    <property type="entry name" value="RmuC"/>
    <property type="match status" value="1"/>
</dbReference>
<evidence type="ECO:0000256" key="4">
    <source>
        <dbReference type="ARBA" id="ARBA00023054"/>
    </source>
</evidence>
<protein>
    <recommendedName>
        <fullName evidence="3">DNA recombination protein RmuC homolog</fullName>
    </recommendedName>
</protein>
<keyword evidence="5" id="KW-0233">DNA recombination</keyword>
<evidence type="ECO:0000256" key="5">
    <source>
        <dbReference type="ARBA" id="ARBA00023172"/>
    </source>
</evidence>
<dbReference type="PANTHER" id="PTHR30563">
    <property type="entry name" value="DNA RECOMBINATION PROTEIN RMUC"/>
    <property type="match status" value="1"/>
</dbReference>
<dbReference type="Proteomes" id="UP000320948">
    <property type="component" value="Unassembled WGS sequence"/>
</dbReference>
<evidence type="ECO:0000313" key="6">
    <source>
        <dbReference type="EMBL" id="TKW60777.1"/>
    </source>
</evidence>
<reference evidence="6 7" key="1">
    <citation type="journal article" date="2017" name="Nat. Commun.">
        <title>In situ click chemistry generation of cyclooxygenase-2 inhibitors.</title>
        <authorList>
            <person name="Bhardwaj A."/>
            <person name="Kaur J."/>
            <person name="Wuest M."/>
            <person name="Wuest F."/>
        </authorList>
    </citation>
    <scope>NUCLEOTIDE SEQUENCE [LARGE SCALE GENOMIC DNA]</scope>
    <source>
        <strain evidence="6">S2_018_000_R2_106</strain>
    </source>
</reference>